<dbReference type="PANTHER" id="PTHR37464">
    <property type="entry name" value="BLL2463 PROTEIN"/>
    <property type="match status" value="1"/>
</dbReference>
<keyword evidence="1" id="KW-0812">Transmembrane</keyword>
<evidence type="ECO:0000313" key="3">
    <source>
        <dbReference type="EMBL" id="XBH05765.1"/>
    </source>
</evidence>
<dbReference type="RefSeq" id="WP_406698615.1">
    <property type="nucleotide sequence ID" value="NZ_CP155447.1"/>
</dbReference>
<dbReference type="EMBL" id="CP155447">
    <property type="protein sequence ID" value="XBH05765.1"/>
    <property type="molecule type" value="Genomic_DNA"/>
</dbReference>
<dbReference type="Pfam" id="PF07584">
    <property type="entry name" value="BatA"/>
    <property type="match status" value="1"/>
</dbReference>
<proteinExistence type="predicted"/>
<feature type="transmembrane region" description="Helical" evidence="1">
    <location>
        <begin position="57"/>
        <end position="79"/>
    </location>
</feature>
<name>A0AAU7CL59_9BACT</name>
<dbReference type="InterPro" id="IPR029062">
    <property type="entry name" value="Class_I_gatase-like"/>
</dbReference>
<reference evidence="3" key="1">
    <citation type="submission" date="2024-05" db="EMBL/GenBank/DDBJ databases">
        <title>Planctomycetes of the genus Singulisphaera possess chitinolytic capabilities.</title>
        <authorList>
            <person name="Ivanova A."/>
        </authorList>
    </citation>
    <scope>NUCLEOTIDE SEQUENCE</scope>
    <source>
        <strain evidence="3">Ch08T</strain>
    </source>
</reference>
<sequence>MSGGVLNATMLLGLLGAAVPVVIHLLNRRREPVVDWGAMQFLDLGPRDRQKLRLTEWLLMLARIALLALVALALARPFWSGAPAVGGGFGGSAPPRDVVLVIDGSASMGRTLASSTPHNLAIQWARTLVTQLRPGDSVAVLVAGDRVRGLVDPPSFDRAKVDAALASLKPGRGVSDLPTSLAEAFRILERTGNPGRDVIALTDGQRFAWRPGESGRWALLRDLQRRLPVPPRVWSIPFGAGAASEAPNGSIGPLSVSRTLVTPGLPVVVSTTLSNAGPGPLTRTAELLVDGRPVPGTAQAAGPVPAGGKTRLSFRTTLPTPGAHLLAVRLVGGDDALAADDESAIPIEVASALPVLLVDGEPGLEPFDGETDFLRAALAPTGDDTPLVRAQAVTLDTFTPESLAGQRVAVLANVERLTPEQAAAISRFLDSGGGLLVAPGDRTDIDIFNNQPWIPARLEDLKGEPGSRATLAHPAPRTFAGPVMGPFAQGETPALAEADLFVYRVLTPAPGASVSARLDSGDPWVVERPQGKGRVILLAAPLDAEAGTLPVNPDFVPLIHEWVFHLAGGREPRTLHPGEPWVVDFASPERVDLTALTLQTPAGTTVDLPVIRASGSARVRFNDTSESGVYRLTLPNPPGGFAFASVLADGREADPALLEPAEAATLAKGWPLVFEPSPARLTSRLLEAERGGRREAWRGLILAALAGLCLEVYLTRRLVRSQGVGHDGA</sequence>
<dbReference type="SMART" id="SM00327">
    <property type="entry name" value="VWA"/>
    <property type="match status" value="1"/>
</dbReference>
<keyword evidence="1" id="KW-0472">Membrane</keyword>
<feature type="transmembrane region" description="Helical" evidence="1">
    <location>
        <begin position="6"/>
        <end position="26"/>
    </location>
</feature>
<gene>
    <name evidence="3" type="ORF">V5E97_06990</name>
</gene>
<dbReference type="SUPFAM" id="SSF52317">
    <property type="entry name" value="Class I glutamine amidotransferase-like"/>
    <property type="match status" value="1"/>
</dbReference>
<evidence type="ECO:0000256" key="1">
    <source>
        <dbReference type="SAM" id="Phobius"/>
    </source>
</evidence>
<dbReference type="CDD" id="cd00198">
    <property type="entry name" value="vWFA"/>
    <property type="match status" value="1"/>
</dbReference>
<dbReference type="InterPro" id="IPR011933">
    <property type="entry name" value="Double_TM_dom"/>
</dbReference>
<dbReference type="InterPro" id="IPR024163">
    <property type="entry name" value="Aerotolerance_reg_N"/>
</dbReference>
<dbReference type="NCBIfam" id="TIGR02226">
    <property type="entry name" value="two_anch"/>
    <property type="match status" value="1"/>
</dbReference>
<dbReference type="AlphaFoldDB" id="A0AAU7CL59"/>
<dbReference type="PROSITE" id="PS50234">
    <property type="entry name" value="VWFA"/>
    <property type="match status" value="1"/>
</dbReference>
<organism evidence="3">
    <name type="scientific">Singulisphaera sp. Ch08</name>
    <dbReference type="NCBI Taxonomy" id="3120278"/>
    <lineage>
        <taxon>Bacteria</taxon>
        <taxon>Pseudomonadati</taxon>
        <taxon>Planctomycetota</taxon>
        <taxon>Planctomycetia</taxon>
        <taxon>Isosphaerales</taxon>
        <taxon>Isosphaeraceae</taxon>
        <taxon>Singulisphaera</taxon>
    </lineage>
</organism>
<dbReference type="Gene3D" id="3.40.50.880">
    <property type="match status" value="1"/>
</dbReference>
<evidence type="ECO:0000259" key="2">
    <source>
        <dbReference type="PROSITE" id="PS50234"/>
    </source>
</evidence>
<dbReference type="Gene3D" id="3.40.50.410">
    <property type="entry name" value="von Willebrand factor, type A domain"/>
    <property type="match status" value="1"/>
</dbReference>
<accession>A0AAU7CL59</accession>
<dbReference type="Pfam" id="PF13519">
    <property type="entry name" value="VWA_2"/>
    <property type="match status" value="1"/>
</dbReference>
<dbReference type="PANTHER" id="PTHR37464:SF1">
    <property type="entry name" value="BLL2463 PROTEIN"/>
    <property type="match status" value="1"/>
</dbReference>
<dbReference type="InterPro" id="IPR002035">
    <property type="entry name" value="VWF_A"/>
</dbReference>
<feature type="domain" description="VWFA" evidence="2">
    <location>
        <begin position="97"/>
        <end position="205"/>
    </location>
</feature>
<keyword evidence="1" id="KW-1133">Transmembrane helix</keyword>
<protein>
    <submittedName>
        <fullName evidence="3">BatA domain-containing protein</fullName>
    </submittedName>
</protein>
<dbReference type="InterPro" id="IPR036465">
    <property type="entry name" value="vWFA_dom_sf"/>
</dbReference>
<dbReference type="SUPFAM" id="SSF53300">
    <property type="entry name" value="vWA-like"/>
    <property type="match status" value="1"/>
</dbReference>